<dbReference type="Proteomes" id="UP000807342">
    <property type="component" value="Unassembled WGS sequence"/>
</dbReference>
<proteinExistence type="predicted"/>
<evidence type="ECO:0000313" key="2">
    <source>
        <dbReference type="EMBL" id="KAF9448586.1"/>
    </source>
</evidence>
<reference evidence="2" key="1">
    <citation type="submission" date="2020-11" db="EMBL/GenBank/DDBJ databases">
        <authorList>
            <consortium name="DOE Joint Genome Institute"/>
            <person name="Ahrendt S."/>
            <person name="Riley R."/>
            <person name="Andreopoulos W."/>
            <person name="Labutti K."/>
            <person name="Pangilinan J."/>
            <person name="Ruiz-Duenas F.J."/>
            <person name="Barrasa J.M."/>
            <person name="Sanchez-Garcia M."/>
            <person name="Camarero S."/>
            <person name="Miyauchi S."/>
            <person name="Serrano A."/>
            <person name="Linde D."/>
            <person name="Babiker R."/>
            <person name="Drula E."/>
            <person name="Ayuso-Fernandez I."/>
            <person name="Pacheco R."/>
            <person name="Padilla G."/>
            <person name="Ferreira P."/>
            <person name="Barriuso J."/>
            <person name="Kellner H."/>
            <person name="Castanera R."/>
            <person name="Alfaro M."/>
            <person name="Ramirez L."/>
            <person name="Pisabarro A.G."/>
            <person name="Kuo A."/>
            <person name="Tritt A."/>
            <person name="Lipzen A."/>
            <person name="He G."/>
            <person name="Yan M."/>
            <person name="Ng V."/>
            <person name="Cullen D."/>
            <person name="Martin F."/>
            <person name="Rosso M.-N."/>
            <person name="Henrissat B."/>
            <person name="Hibbett D."/>
            <person name="Martinez A.T."/>
            <person name="Grigoriev I.V."/>
        </authorList>
    </citation>
    <scope>NUCLEOTIDE SEQUENCE</scope>
    <source>
        <strain evidence="2">MF-IS2</strain>
    </source>
</reference>
<keyword evidence="3" id="KW-1185">Reference proteome</keyword>
<comment type="caution">
    <text evidence="2">The sequence shown here is derived from an EMBL/GenBank/DDBJ whole genome shotgun (WGS) entry which is preliminary data.</text>
</comment>
<sequence>MTTHSTTGRGCWVYSKPAWKAIPTPPPDQELDDETCPPWVTDSKISQGEPPRPSTPIQIEPREGSNAYLTPKSSPPPSPSAPKPLTRTYSTGVLADMDMKFLLHIRKDEDIGNAVQRHVELYMRESSTRKRENQRRVYEFVKTRPHLLHETGEDTELFMRGNSKWDSDPFL</sequence>
<dbReference type="AlphaFoldDB" id="A0A9P5XF11"/>
<protein>
    <submittedName>
        <fullName evidence="2">Uncharacterized protein</fullName>
    </submittedName>
</protein>
<organism evidence="2 3">
    <name type="scientific">Macrolepiota fuliginosa MF-IS2</name>
    <dbReference type="NCBI Taxonomy" id="1400762"/>
    <lineage>
        <taxon>Eukaryota</taxon>
        <taxon>Fungi</taxon>
        <taxon>Dikarya</taxon>
        <taxon>Basidiomycota</taxon>
        <taxon>Agaricomycotina</taxon>
        <taxon>Agaricomycetes</taxon>
        <taxon>Agaricomycetidae</taxon>
        <taxon>Agaricales</taxon>
        <taxon>Agaricineae</taxon>
        <taxon>Agaricaceae</taxon>
        <taxon>Macrolepiota</taxon>
    </lineage>
</organism>
<gene>
    <name evidence="2" type="ORF">P691DRAFT_800522</name>
</gene>
<name>A0A9P5XF11_9AGAR</name>
<feature type="compositionally biased region" description="Pro residues" evidence="1">
    <location>
        <begin position="73"/>
        <end position="82"/>
    </location>
</feature>
<evidence type="ECO:0000256" key="1">
    <source>
        <dbReference type="SAM" id="MobiDB-lite"/>
    </source>
</evidence>
<accession>A0A9P5XF11</accession>
<feature type="region of interest" description="Disordered" evidence="1">
    <location>
        <begin position="17"/>
        <end position="89"/>
    </location>
</feature>
<evidence type="ECO:0000313" key="3">
    <source>
        <dbReference type="Proteomes" id="UP000807342"/>
    </source>
</evidence>
<dbReference type="EMBL" id="MU151156">
    <property type="protein sequence ID" value="KAF9448586.1"/>
    <property type="molecule type" value="Genomic_DNA"/>
</dbReference>